<reference evidence="1" key="1">
    <citation type="submission" date="2021-03" db="EMBL/GenBank/DDBJ databases">
        <title>Draft genome sequence of rust myrtle Austropuccinia psidii MF-1, a brazilian biotype.</title>
        <authorList>
            <person name="Quecine M.C."/>
            <person name="Pachon D.M.R."/>
            <person name="Bonatelli M.L."/>
            <person name="Correr F.H."/>
            <person name="Franceschini L.M."/>
            <person name="Leite T.F."/>
            <person name="Margarido G.R.A."/>
            <person name="Almeida C.A."/>
            <person name="Ferrarezi J.A."/>
            <person name="Labate C.A."/>
        </authorList>
    </citation>
    <scope>NUCLEOTIDE SEQUENCE</scope>
    <source>
        <strain evidence="1">MF-1</strain>
    </source>
</reference>
<dbReference type="AlphaFoldDB" id="A0A9Q3KFN9"/>
<organism evidence="1 2">
    <name type="scientific">Austropuccinia psidii MF-1</name>
    <dbReference type="NCBI Taxonomy" id="1389203"/>
    <lineage>
        <taxon>Eukaryota</taxon>
        <taxon>Fungi</taxon>
        <taxon>Dikarya</taxon>
        <taxon>Basidiomycota</taxon>
        <taxon>Pucciniomycotina</taxon>
        <taxon>Pucciniomycetes</taxon>
        <taxon>Pucciniales</taxon>
        <taxon>Sphaerophragmiaceae</taxon>
        <taxon>Austropuccinia</taxon>
    </lineage>
</organism>
<name>A0A9Q3KFN9_9BASI</name>
<evidence type="ECO:0000313" key="2">
    <source>
        <dbReference type="Proteomes" id="UP000765509"/>
    </source>
</evidence>
<sequence length="155" mass="17637">MPVQDPDALYAKPCAVNPYAGAAFQQCQKFLTPFQAPKSSYAKSLCLYRLPKIQIIAYAREASRQRQHFLMQVQAPDASPKSLCLCRFSTIQRISYARAAFQQFTRKSLHLYRFLTLHTHILMLVQVPNISDHSLHLGSLPKNLKILCTTKINSL</sequence>
<gene>
    <name evidence="1" type="ORF">O181_119929</name>
</gene>
<accession>A0A9Q3KFN9</accession>
<keyword evidence="2" id="KW-1185">Reference proteome</keyword>
<proteinExistence type="predicted"/>
<comment type="caution">
    <text evidence="1">The sequence shown here is derived from an EMBL/GenBank/DDBJ whole genome shotgun (WGS) entry which is preliminary data.</text>
</comment>
<evidence type="ECO:0000313" key="1">
    <source>
        <dbReference type="EMBL" id="MBW0580214.1"/>
    </source>
</evidence>
<protein>
    <submittedName>
        <fullName evidence="1">Uncharacterized protein</fullName>
    </submittedName>
</protein>
<dbReference type="Proteomes" id="UP000765509">
    <property type="component" value="Unassembled WGS sequence"/>
</dbReference>
<dbReference type="EMBL" id="AVOT02106998">
    <property type="protein sequence ID" value="MBW0580214.1"/>
    <property type="molecule type" value="Genomic_DNA"/>
</dbReference>